<dbReference type="HOGENOM" id="CLU_1493500_0_0_4"/>
<evidence type="ECO:0008006" key="4">
    <source>
        <dbReference type="Google" id="ProtNLM"/>
    </source>
</evidence>
<evidence type="ECO:0000313" key="2">
    <source>
        <dbReference type="EMBL" id="AJK46710.1"/>
    </source>
</evidence>
<proteinExistence type="predicted"/>
<feature type="region of interest" description="Disordered" evidence="1">
    <location>
        <begin position="152"/>
        <end position="180"/>
    </location>
</feature>
<reference evidence="2 3" key="2">
    <citation type="journal article" date="2016" name="Appl. Microbiol. Biotechnol.">
        <title>Mutations improving production and secretion of extracellular lipase by Burkholderia glumae PG1.</title>
        <authorList>
            <person name="Knapp A."/>
            <person name="Voget S."/>
            <person name="Gao R."/>
            <person name="Zaburannyi N."/>
            <person name="Krysciak D."/>
            <person name="Breuer M."/>
            <person name="Hauer B."/>
            <person name="Streit W.R."/>
            <person name="Muller R."/>
            <person name="Daniel R."/>
            <person name="Jaeger K.E."/>
        </authorList>
    </citation>
    <scope>NUCLEOTIDE SEQUENCE [LARGE SCALE GENOMIC DNA]</scope>
    <source>
        <strain evidence="2 3">PG1</strain>
    </source>
</reference>
<sequence length="180" mass="18469">MGESRRHRARRASAGFRSCRFVLNPVERRQARCGIGSPLAGHGRGAEIGSTSPGRCLRVSAAVAFARRQVVPLLPAFGKAHPALTVEANVDHSNAGLIGKHITIALRVADSMALAASGPASLRMQSAARERAGPSACAGLLEILRSSAEKMARHRLPAAGRPSTADAGGAGGASPGRGGR</sequence>
<dbReference type="Proteomes" id="UP000031838">
    <property type="component" value="Chromosome 1"/>
</dbReference>
<evidence type="ECO:0000256" key="1">
    <source>
        <dbReference type="SAM" id="MobiDB-lite"/>
    </source>
</evidence>
<feature type="compositionally biased region" description="Gly residues" evidence="1">
    <location>
        <begin position="168"/>
        <end position="180"/>
    </location>
</feature>
<name>A0A0B6S055_BURPL</name>
<dbReference type="KEGG" id="bgp:BGL_1c22060"/>
<reference evidence="3" key="1">
    <citation type="submission" date="2011-03" db="EMBL/GenBank/DDBJ databases">
        <authorList>
            <person name="Voget S."/>
            <person name="Streit W.R."/>
            <person name="Jaeger K.E."/>
            <person name="Daniel R."/>
        </authorList>
    </citation>
    <scope>NUCLEOTIDE SEQUENCE [LARGE SCALE GENOMIC DNA]</scope>
    <source>
        <strain evidence="3">PG1</strain>
    </source>
</reference>
<dbReference type="EMBL" id="CP002580">
    <property type="protein sequence ID" value="AJK46710.1"/>
    <property type="molecule type" value="Genomic_DNA"/>
</dbReference>
<organism evidence="2 3">
    <name type="scientific">Burkholderia plantarii</name>
    <dbReference type="NCBI Taxonomy" id="41899"/>
    <lineage>
        <taxon>Bacteria</taxon>
        <taxon>Pseudomonadati</taxon>
        <taxon>Pseudomonadota</taxon>
        <taxon>Betaproteobacteria</taxon>
        <taxon>Burkholderiales</taxon>
        <taxon>Burkholderiaceae</taxon>
        <taxon>Burkholderia</taxon>
    </lineage>
</organism>
<protein>
    <recommendedName>
        <fullName evidence="4">LysR substrate-binding domain-containing protein</fullName>
    </recommendedName>
</protein>
<evidence type="ECO:0000313" key="3">
    <source>
        <dbReference type="Proteomes" id="UP000031838"/>
    </source>
</evidence>
<accession>A0A0B6S055</accession>
<dbReference type="Gene3D" id="3.40.190.10">
    <property type="entry name" value="Periplasmic binding protein-like II"/>
    <property type="match status" value="1"/>
</dbReference>
<keyword evidence="3" id="KW-1185">Reference proteome</keyword>
<dbReference type="AlphaFoldDB" id="A0A0B6S055"/>
<gene>
    <name evidence="2" type="ORF">BGL_1c22060</name>
</gene>